<feature type="non-terminal residue" evidence="5">
    <location>
        <position position="1"/>
    </location>
</feature>
<dbReference type="PhylomeDB" id="A7RH60"/>
<accession>A7RH60</accession>
<dbReference type="Proteomes" id="UP000001593">
    <property type="component" value="Unassembled WGS sequence"/>
</dbReference>
<dbReference type="SMART" id="SM00173">
    <property type="entry name" value="RAS"/>
    <property type="match status" value="1"/>
</dbReference>
<dbReference type="InParanoid" id="A7RH60"/>
<dbReference type="InterPro" id="IPR051065">
    <property type="entry name" value="Ras-related_GTPase"/>
</dbReference>
<evidence type="ECO:0000256" key="1">
    <source>
        <dbReference type="ARBA" id="ARBA00008344"/>
    </source>
</evidence>
<dbReference type="HOGENOM" id="CLU_041217_9_7_1"/>
<comment type="similarity">
    <text evidence="1">Belongs to the small GTPase superfamily. Ras family.</text>
</comment>
<dbReference type="PRINTS" id="PR00449">
    <property type="entry name" value="RASTRNSFRMNG"/>
</dbReference>
<dbReference type="InterPro" id="IPR027417">
    <property type="entry name" value="P-loop_NTPase"/>
</dbReference>
<dbReference type="EMBL" id="DS469510">
    <property type="protein sequence ID" value="EDO49165.1"/>
    <property type="molecule type" value="Genomic_DNA"/>
</dbReference>
<keyword evidence="6" id="KW-1185">Reference proteome</keyword>
<dbReference type="AlphaFoldDB" id="A7RH60"/>
<protein>
    <recommendedName>
        <fullName evidence="2">small monomeric GTPase</fullName>
        <ecNumber evidence="2">3.6.5.2</ecNumber>
    </recommendedName>
</protein>
<feature type="non-terminal residue" evidence="5">
    <location>
        <position position="160"/>
    </location>
</feature>
<keyword evidence="3" id="KW-0378">Hydrolase</keyword>
<dbReference type="OMA" id="GTHRSIK"/>
<dbReference type="Gene3D" id="3.40.50.300">
    <property type="entry name" value="P-loop containing nucleotide triphosphate hydrolases"/>
    <property type="match status" value="1"/>
</dbReference>
<name>A7RH60_NEMVE</name>
<dbReference type="SUPFAM" id="SSF52540">
    <property type="entry name" value="P-loop containing nucleoside triphosphate hydrolases"/>
    <property type="match status" value="1"/>
</dbReference>
<dbReference type="GO" id="GO:0005525">
    <property type="term" value="F:GTP binding"/>
    <property type="evidence" value="ECO:0007669"/>
    <property type="project" value="InterPro"/>
</dbReference>
<dbReference type="STRING" id="45351.A7RH60"/>
<reference evidence="5 6" key="1">
    <citation type="journal article" date="2007" name="Science">
        <title>Sea anemone genome reveals ancestral eumetazoan gene repertoire and genomic organization.</title>
        <authorList>
            <person name="Putnam N.H."/>
            <person name="Srivastava M."/>
            <person name="Hellsten U."/>
            <person name="Dirks B."/>
            <person name="Chapman J."/>
            <person name="Salamov A."/>
            <person name="Terry A."/>
            <person name="Shapiro H."/>
            <person name="Lindquist E."/>
            <person name="Kapitonov V.V."/>
            <person name="Jurka J."/>
            <person name="Genikhovich G."/>
            <person name="Grigoriev I.V."/>
            <person name="Lucas S.M."/>
            <person name="Steele R.E."/>
            <person name="Finnerty J.R."/>
            <person name="Technau U."/>
            <person name="Martindale M.Q."/>
            <person name="Rokhsar D.S."/>
        </authorList>
    </citation>
    <scope>NUCLEOTIDE SEQUENCE [LARGE SCALE GENOMIC DNA]</scope>
    <source>
        <strain evidence="6">CH2 X CH6</strain>
    </source>
</reference>
<dbReference type="SMART" id="SM00175">
    <property type="entry name" value="RAB"/>
    <property type="match status" value="1"/>
</dbReference>
<dbReference type="PROSITE" id="PS51421">
    <property type="entry name" value="RAS"/>
    <property type="match status" value="1"/>
</dbReference>
<dbReference type="EC" id="3.6.5.2" evidence="2"/>
<dbReference type="InterPro" id="IPR001806">
    <property type="entry name" value="Small_GTPase"/>
</dbReference>
<dbReference type="PROSITE" id="PS51419">
    <property type="entry name" value="RAB"/>
    <property type="match status" value="1"/>
</dbReference>
<gene>
    <name evidence="5" type="ORF">NEMVEDRAFT_v1g37606</name>
</gene>
<dbReference type="eggNOG" id="KOG0395">
    <property type="taxonomic scope" value="Eukaryota"/>
</dbReference>
<sequence>LRVVVLGQDGVGKSALTVRLLTKRFIGEYDSTLESAYRHHFMLDPEIIPLDVLDTAGRVGTPDREARGESSDIFVILYSVTDRKSFNEAERIVKKIRGARTVTDESSVLLVGTKTDLEHLREVKTKDGWHTAKHVNCRFYEISISEGYTETMDMFRDAIR</sequence>
<dbReference type="NCBIfam" id="TIGR00231">
    <property type="entry name" value="small_GTP"/>
    <property type="match status" value="1"/>
</dbReference>
<dbReference type="SMART" id="SM00174">
    <property type="entry name" value="RHO"/>
    <property type="match status" value="1"/>
</dbReference>
<evidence type="ECO:0000256" key="2">
    <source>
        <dbReference type="ARBA" id="ARBA00011984"/>
    </source>
</evidence>
<evidence type="ECO:0000313" key="6">
    <source>
        <dbReference type="Proteomes" id="UP000001593"/>
    </source>
</evidence>
<evidence type="ECO:0000256" key="3">
    <source>
        <dbReference type="ARBA" id="ARBA00022801"/>
    </source>
</evidence>
<dbReference type="InterPro" id="IPR005225">
    <property type="entry name" value="Small_GTP-bd"/>
</dbReference>
<organism evidence="5 6">
    <name type="scientific">Nematostella vectensis</name>
    <name type="common">Starlet sea anemone</name>
    <dbReference type="NCBI Taxonomy" id="45351"/>
    <lineage>
        <taxon>Eukaryota</taxon>
        <taxon>Metazoa</taxon>
        <taxon>Cnidaria</taxon>
        <taxon>Anthozoa</taxon>
        <taxon>Hexacorallia</taxon>
        <taxon>Actiniaria</taxon>
        <taxon>Edwardsiidae</taxon>
        <taxon>Nematostella</taxon>
    </lineage>
</organism>
<dbReference type="Pfam" id="PF00071">
    <property type="entry name" value="Ras"/>
    <property type="match status" value="1"/>
</dbReference>
<comment type="catalytic activity">
    <reaction evidence="4">
        <text>GTP + H2O = GDP + phosphate + H(+)</text>
        <dbReference type="Rhea" id="RHEA:19669"/>
        <dbReference type="ChEBI" id="CHEBI:15377"/>
        <dbReference type="ChEBI" id="CHEBI:15378"/>
        <dbReference type="ChEBI" id="CHEBI:37565"/>
        <dbReference type="ChEBI" id="CHEBI:43474"/>
        <dbReference type="ChEBI" id="CHEBI:58189"/>
        <dbReference type="EC" id="3.6.5.2"/>
    </reaction>
</comment>
<proteinExistence type="inferred from homology"/>
<dbReference type="PANTHER" id="PTHR45704">
    <property type="entry name" value="RAS-LIKE FAMILY MEMBER 11"/>
    <property type="match status" value="1"/>
</dbReference>
<evidence type="ECO:0000256" key="4">
    <source>
        <dbReference type="ARBA" id="ARBA00048098"/>
    </source>
</evidence>
<dbReference type="GO" id="GO:0003925">
    <property type="term" value="F:G protein activity"/>
    <property type="evidence" value="ECO:0007669"/>
    <property type="project" value="UniProtKB-EC"/>
</dbReference>
<evidence type="ECO:0000313" key="5">
    <source>
        <dbReference type="EMBL" id="EDO49165.1"/>
    </source>
</evidence>